<keyword evidence="2" id="KW-1185">Reference proteome</keyword>
<organism evidence="1 2">
    <name type="scientific">Paraoerskovia sediminicola</name>
    <dbReference type="NCBI Taxonomy" id="1138587"/>
    <lineage>
        <taxon>Bacteria</taxon>
        <taxon>Bacillati</taxon>
        <taxon>Actinomycetota</taxon>
        <taxon>Actinomycetes</taxon>
        <taxon>Micrococcales</taxon>
        <taxon>Cellulomonadaceae</taxon>
        <taxon>Paraoerskovia</taxon>
    </lineage>
</organism>
<dbReference type="RefSeq" id="WP_286216897.1">
    <property type="nucleotide sequence ID" value="NZ_AP027729.1"/>
</dbReference>
<dbReference type="Proteomes" id="UP001321475">
    <property type="component" value="Chromosome"/>
</dbReference>
<name>A0ABM8G2Z9_9CELL</name>
<dbReference type="SUPFAM" id="SSF55729">
    <property type="entry name" value="Acyl-CoA N-acyltransferases (Nat)"/>
    <property type="match status" value="1"/>
</dbReference>
<accession>A0ABM8G2Z9</accession>
<gene>
    <name evidence="1" type="ORF">GCM10025865_17070</name>
</gene>
<sequence>MTSTAHASHGQADPVAPAERWTIVEAPHPETPGGHGSWGYEGRCAVERVVEQRLWGWTDLSFRPTDVHEKWSHQQYVRRVLLLALPAGADPASSDRAPGDVLGFAGVELPLAGNTHLVEAGVVVHPDLAPQDRRDLAEALLVRVEQIADAAGRRTVLAYSEHAPEPPVGPGAIQAPTGSGRVPVDDLEARIALDHGYALEQVERYSALQMRPDGSDRGAHRALAHVAAARAGDGYVVRTWHDDVPRESLAGLAHLQTRMSTDAPAGGLEITEDPWDEARFADRLAGWRRRGFGFLISAAEHVATGTLAAFTVLTYPLDEPEFAFQEDTLVLVEHRGRNLGMLVKTANLDALAEHRPGTRRIHTWNAQENGPMLDINVALGFAPVGVVALWQKHLDG</sequence>
<dbReference type="EMBL" id="AP027729">
    <property type="protein sequence ID" value="BDZ42408.1"/>
    <property type="molecule type" value="Genomic_DNA"/>
</dbReference>
<proteinExistence type="predicted"/>
<reference evidence="2" key="1">
    <citation type="journal article" date="2019" name="Int. J. Syst. Evol. Microbiol.">
        <title>The Global Catalogue of Microorganisms (GCM) 10K type strain sequencing project: providing services to taxonomists for standard genome sequencing and annotation.</title>
        <authorList>
            <consortium name="The Broad Institute Genomics Platform"/>
            <consortium name="The Broad Institute Genome Sequencing Center for Infectious Disease"/>
            <person name="Wu L."/>
            <person name="Ma J."/>
        </authorList>
    </citation>
    <scope>NUCLEOTIDE SEQUENCE [LARGE SCALE GENOMIC DNA]</scope>
    <source>
        <strain evidence="2">NBRC 108565</strain>
    </source>
</reference>
<evidence type="ECO:0000313" key="2">
    <source>
        <dbReference type="Proteomes" id="UP001321475"/>
    </source>
</evidence>
<dbReference type="InterPro" id="IPR016181">
    <property type="entry name" value="Acyl_CoA_acyltransferase"/>
</dbReference>
<evidence type="ECO:0008006" key="3">
    <source>
        <dbReference type="Google" id="ProtNLM"/>
    </source>
</evidence>
<evidence type="ECO:0000313" key="1">
    <source>
        <dbReference type="EMBL" id="BDZ42408.1"/>
    </source>
</evidence>
<dbReference type="Gene3D" id="3.40.630.30">
    <property type="match status" value="1"/>
</dbReference>
<protein>
    <recommendedName>
        <fullName evidence="3">N-acetyltransferase domain-containing protein</fullName>
    </recommendedName>
</protein>